<feature type="domain" description="Calcineurin-like phosphoesterase" evidence="3">
    <location>
        <begin position="9"/>
        <end position="207"/>
    </location>
</feature>
<protein>
    <submittedName>
        <fullName evidence="5">Bifunctional metallophosphatase/5'-nucleotidase</fullName>
    </submittedName>
</protein>
<dbReference type="CDD" id="cd00845">
    <property type="entry name" value="MPP_UshA_N_like"/>
    <property type="match status" value="1"/>
</dbReference>
<feature type="domain" description="5'-Nucleotidase C-terminal" evidence="4">
    <location>
        <begin position="290"/>
        <end position="429"/>
    </location>
</feature>
<dbReference type="InterPro" id="IPR008334">
    <property type="entry name" value="5'-Nucleotdase_C"/>
</dbReference>
<dbReference type="PROSITE" id="PS00785">
    <property type="entry name" value="5_NUCLEOTIDASE_1"/>
    <property type="match status" value="1"/>
</dbReference>
<dbReference type="SUPFAM" id="SSF56300">
    <property type="entry name" value="Metallo-dependent phosphatases"/>
    <property type="match status" value="1"/>
</dbReference>
<reference evidence="6" key="1">
    <citation type="journal article" date="2019" name="Int. J. Syst. Evol. Microbiol.">
        <title>The Global Catalogue of Microorganisms (GCM) 10K type strain sequencing project: providing services to taxonomists for standard genome sequencing and annotation.</title>
        <authorList>
            <consortium name="The Broad Institute Genomics Platform"/>
            <consortium name="The Broad Institute Genome Sequencing Center for Infectious Disease"/>
            <person name="Wu L."/>
            <person name="Ma J."/>
        </authorList>
    </citation>
    <scope>NUCLEOTIDE SEQUENCE [LARGE SCALE GENOMIC DNA]</scope>
    <source>
        <strain evidence="6">KACC 11904</strain>
    </source>
</reference>
<dbReference type="InterPro" id="IPR004843">
    <property type="entry name" value="Calcineurin-like_PHP"/>
</dbReference>
<comment type="similarity">
    <text evidence="2">Belongs to the 5'-nucleotidase family.</text>
</comment>
<evidence type="ECO:0000256" key="2">
    <source>
        <dbReference type="RuleBase" id="RU362119"/>
    </source>
</evidence>
<evidence type="ECO:0000259" key="4">
    <source>
        <dbReference type="Pfam" id="PF02872"/>
    </source>
</evidence>
<evidence type="ECO:0000313" key="6">
    <source>
        <dbReference type="Proteomes" id="UP001596044"/>
    </source>
</evidence>
<proteinExistence type="inferred from homology"/>
<organism evidence="5 6">
    <name type="scientific">Paenibacillus aestuarii</name>
    <dbReference type="NCBI Taxonomy" id="516965"/>
    <lineage>
        <taxon>Bacteria</taxon>
        <taxon>Bacillati</taxon>
        <taxon>Bacillota</taxon>
        <taxon>Bacilli</taxon>
        <taxon>Bacillales</taxon>
        <taxon>Paenibacillaceae</taxon>
        <taxon>Paenibacillus</taxon>
    </lineage>
</organism>
<dbReference type="PRINTS" id="PR01607">
    <property type="entry name" value="APYRASEFAMLY"/>
</dbReference>
<keyword evidence="1" id="KW-0732">Signal</keyword>
<dbReference type="Gene3D" id="3.60.21.10">
    <property type="match status" value="1"/>
</dbReference>
<dbReference type="EMBL" id="JBHSMJ010000040">
    <property type="protein sequence ID" value="MFC5451993.1"/>
    <property type="molecule type" value="Genomic_DNA"/>
</dbReference>
<dbReference type="InterPro" id="IPR006146">
    <property type="entry name" value="5'-Nucleotdase_CS"/>
</dbReference>
<evidence type="ECO:0000313" key="5">
    <source>
        <dbReference type="EMBL" id="MFC5451993.1"/>
    </source>
</evidence>
<keyword evidence="2" id="KW-0378">Hydrolase</keyword>
<dbReference type="PANTHER" id="PTHR11575:SF23">
    <property type="entry name" value="5-NUCLEOTIDASE FAMILY PROTEIN"/>
    <property type="match status" value="1"/>
</dbReference>
<sequence length="490" mass="53765">MSEDLKRLVILHTNDIHSHFEQMPKISAYFHRVRDTLPADQVLTLDIGDHMDRMRPETEGSDAVANVAIMNATGYEAMVVGNNEGLTFTPDALGAVFREHAAFPVIGSNILERETGRTPDWMQPYLIIHKAGMRIGLIGVTVSYPDYYNLLGWHVSDPIEAVKAQVHRLAPQTDILIVLSHLGLRTDQRMAEEVDGIHLILGGHTHHLLEEPLFISGTYIGAAGKFGQYAGRIDLAYDPAQRRIVSLQGRVEPMAGAPDDSRVTALLSQYRASSSAALDAEVARLRQPLRLDWYGESPLGNLLAAGIRRWTSAEIGLVNSGQLLQGLKEGRLTRGRLLEICPGPINPCRLRLSGADLLQALEESLLGEFVEKPIRGFGFRGEVLGVLCVDGLRVCVDSSRPPYARIVSVMVGDEPLLADREYVVGTIDMFTFGSGYLSLSKGTNVEYMLPEFIRDVLASELQNENAIAACGEARFTDVADASKAEENLEA</sequence>
<evidence type="ECO:0000259" key="3">
    <source>
        <dbReference type="Pfam" id="PF00149"/>
    </source>
</evidence>
<dbReference type="InterPro" id="IPR036907">
    <property type="entry name" value="5'-Nucleotdase_C_sf"/>
</dbReference>
<dbReference type="InterPro" id="IPR029052">
    <property type="entry name" value="Metallo-depent_PP-like"/>
</dbReference>
<keyword evidence="6" id="KW-1185">Reference proteome</keyword>
<accession>A0ABW0KEZ0</accession>
<dbReference type="RefSeq" id="WP_270880972.1">
    <property type="nucleotide sequence ID" value="NZ_JAQFVF010000044.1"/>
</dbReference>
<dbReference type="Pfam" id="PF00149">
    <property type="entry name" value="Metallophos"/>
    <property type="match status" value="1"/>
</dbReference>
<dbReference type="InterPro" id="IPR006179">
    <property type="entry name" value="5_nucleotidase/apyrase"/>
</dbReference>
<dbReference type="PANTHER" id="PTHR11575">
    <property type="entry name" value="5'-NUCLEOTIDASE-RELATED"/>
    <property type="match status" value="1"/>
</dbReference>
<evidence type="ECO:0000256" key="1">
    <source>
        <dbReference type="ARBA" id="ARBA00022729"/>
    </source>
</evidence>
<dbReference type="Proteomes" id="UP001596044">
    <property type="component" value="Unassembled WGS sequence"/>
</dbReference>
<dbReference type="Pfam" id="PF02872">
    <property type="entry name" value="5_nucleotid_C"/>
    <property type="match status" value="1"/>
</dbReference>
<dbReference type="SUPFAM" id="SSF55816">
    <property type="entry name" value="5'-nucleotidase (syn. UDP-sugar hydrolase), C-terminal domain"/>
    <property type="match status" value="1"/>
</dbReference>
<name>A0ABW0KEZ0_9BACL</name>
<dbReference type="Gene3D" id="3.90.780.10">
    <property type="entry name" value="5'-Nucleotidase, C-terminal domain"/>
    <property type="match status" value="1"/>
</dbReference>
<comment type="caution">
    <text evidence="5">The sequence shown here is derived from an EMBL/GenBank/DDBJ whole genome shotgun (WGS) entry which is preliminary data.</text>
</comment>
<gene>
    <name evidence="5" type="ORF">ACFPOG_27695</name>
</gene>
<keyword evidence="2" id="KW-0547">Nucleotide-binding</keyword>